<dbReference type="RefSeq" id="WP_125469215.1">
    <property type="nucleotide sequence ID" value="NZ_FXAM01000007.1"/>
</dbReference>
<dbReference type="GO" id="GO:0022857">
    <property type="term" value="F:transmembrane transporter activity"/>
    <property type="evidence" value="ECO:0007669"/>
    <property type="project" value="UniProtKB-ARBA"/>
</dbReference>
<dbReference type="SUPFAM" id="SSF81665">
    <property type="entry name" value="Calcium ATPase, transmembrane domain M"/>
    <property type="match status" value="1"/>
</dbReference>
<feature type="compositionally biased region" description="Basic and acidic residues" evidence="1">
    <location>
        <begin position="206"/>
        <end position="222"/>
    </location>
</feature>
<feature type="compositionally biased region" description="Basic and acidic residues" evidence="1">
    <location>
        <begin position="247"/>
        <end position="256"/>
    </location>
</feature>
<feature type="region of interest" description="Disordered" evidence="1">
    <location>
        <begin position="199"/>
        <end position="256"/>
    </location>
</feature>
<feature type="transmembrane region" description="Helical" evidence="2">
    <location>
        <begin position="373"/>
        <end position="392"/>
    </location>
</feature>
<evidence type="ECO:0000256" key="1">
    <source>
        <dbReference type="SAM" id="MobiDB-lite"/>
    </source>
</evidence>
<dbReference type="InterPro" id="IPR023298">
    <property type="entry name" value="ATPase_P-typ_TM_dom_sf"/>
</dbReference>
<keyword evidence="2" id="KW-0472">Membrane</keyword>
<evidence type="ECO:0000256" key="2">
    <source>
        <dbReference type="SAM" id="Phobius"/>
    </source>
</evidence>
<keyword evidence="2" id="KW-0812">Transmembrane</keyword>
<keyword evidence="4" id="KW-1185">Reference proteome</keyword>
<reference evidence="3 4" key="1">
    <citation type="submission" date="2016-12" db="EMBL/GenBank/DDBJ databases">
        <authorList>
            <person name="Song W.-J."/>
            <person name="Kurnit D.M."/>
        </authorList>
    </citation>
    <scope>NUCLEOTIDE SEQUENCE [LARGE SCALE GENOMIC DNA]</scope>
    <source>
        <strain evidence="3 4">175</strain>
    </source>
</reference>
<protein>
    <submittedName>
        <fullName evidence="3">Uncharacterized protein</fullName>
    </submittedName>
</protein>
<keyword evidence="2" id="KW-1133">Transmembrane helix</keyword>
<proteinExistence type="predicted"/>
<feature type="transmembrane region" description="Helical" evidence="2">
    <location>
        <begin position="412"/>
        <end position="429"/>
    </location>
</feature>
<feature type="transmembrane region" description="Helical" evidence="2">
    <location>
        <begin position="459"/>
        <end position="484"/>
    </location>
</feature>
<dbReference type="STRING" id="1760988.SAMN02949497_4757"/>
<name>A0A1Y6D5L4_9GAMM</name>
<feature type="transmembrane region" description="Helical" evidence="2">
    <location>
        <begin position="436"/>
        <end position="453"/>
    </location>
</feature>
<evidence type="ECO:0000313" key="4">
    <source>
        <dbReference type="Proteomes" id="UP000192923"/>
    </source>
</evidence>
<dbReference type="AlphaFoldDB" id="A0A1Y6D5L4"/>
<dbReference type="EMBL" id="FXAM01000007">
    <property type="protein sequence ID" value="SMF97901.1"/>
    <property type="molecule type" value="Genomic_DNA"/>
</dbReference>
<sequence length="511" mass="60149">MATVYLWEDEKQHVKHVSIKISHNFYDHYISLNRGYSVTYKFNDEMNISRSFDDDVRDYVKVKQQVNIQGVDEFILYFFKKDKYKELKIATTDFYPYKVMADSLFFSFEKKHQDFETKFWVFLKKKEHGYRISSEYFLAFILDVLKYGIRFKGLHGIFSNKDKGGLSKFTSSVALFLQVKLGFIRYAALSRMINRINSKKSQNQQSDEKEKGINHRSAHLDDDAGCPVAESPAQQDFRNMSAEADDRDQRSQKEKELKLSDITNKKEISEEIIVEVIDQLHESLWTPQEVFNLAKEMSERDDAIKRKNETNRLLQEEKKIKARSSRIKRLIYEFKEWAVEKIKIGFSLSFFDRTLYKSNSEFKYFFYGNQVKVVNKLSLISYFILFFYGGYVYKNIIENTLNNFVYNYDYKIIIASAVLIGFFILFSFLAKLIFNYLYTLIPYFVFVMIPMFIRLSIEGVVFLLFVAASIALIGVVIFAVIYIISLISIGFSRFSENHSVSKNHSTISKQH</sequence>
<accession>A0A1Y6D5L4</accession>
<evidence type="ECO:0000313" key="3">
    <source>
        <dbReference type="EMBL" id="SMF97901.1"/>
    </source>
</evidence>
<dbReference type="Proteomes" id="UP000192923">
    <property type="component" value="Unassembled WGS sequence"/>
</dbReference>
<gene>
    <name evidence="3" type="ORF">SAMN02949497_4757</name>
</gene>
<organism evidence="3 4">
    <name type="scientific">Methylomagnum ishizawai</name>
    <dbReference type="NCBI Taxonomy" id="1760988"/>
    <lineage>
        <taxon>Bacteria</taxon>
        <taxon>Pseudomonadati</taxon>
        <taxon>Pseudomonadota</taxon>
        <taxon>Gammaproteobacteria</taxon>
        <taxon>Methylococcales</taxon>
        <taxon>Methylococcaceae</taxon>
        <taxon>Methylomagnum</taxon>
    </lineage>
</organism>